<protein>
    <submittedName>
        <fullName evidence="3">Sugar diacid utilization regulator</fullName>
    </submittedName>
</protein>
<feature type="domain" description="PucR C-terminal helix-turn-helix" evidence="2">
    <location>
        <begin position="219"/>
        <end position="277"/>
    </location>
</feature>
<dbReference type="PANTHER" id="PTHR33744:SF1">
    <property type="entry name" value="DNA-BINDING TRANSCRIPTIONAL ACTIVATOR ADER"/>
    <property type="match status" value="1"/>
</dbReference>
<gene>
    <name evidence="3" type="ORF">BJ970_004655</name>
</gene>
<dbReference type="InterPro" id="IPR025736">
    <property type="entry name" value="PucR_C-HTH_dom"/>
</dbReference>
<dbReference type="AlphaFoldDB" id="A0A840QBF3"/>
<dbReference type="InterPro" id="IPR042070">
    <property type="entry name" value="PucR_C-HTH_sf"/>
</dbReference>
<comment type="caution">
    <text evidence="3">The sequence shown here is derived from an EMBL/GenBank/DDBJ whole genome shotgun (WGS) entry which is preliminary data.</text>
</comment>
<evidence type="ECO:0000259" key="2">
    <source>
        <dbReference type="Pfam" id="PF13556"/>
    </source>
</evidence>
<evidence type="ECO:0000313" key="3">
    <source>
        <dbReference type="EMBL" id="MBB5157121.1"/>
    </source>
</evidence>
<dbReference type="EMBL" id="JACHIW010000001">
    <property type="protein sequence ID" value="MBB5157121.1"/>
    <property type="molecule type" value="Genomic_DNA"/>
</dbReference>
<dbReference type="Proteomes" id="UP000584374">
    <property type="component" value="Unassembled WGS sequence"/>
</dbReference>
<dbReference type="InterPro" id="IPR051448">
    <property type="entry name" value="CdaR-like_regulators"/>
</dbReference>
<name>A0A840QBF3_9PSEU</name>
<accession>A0A840QBF3</accession>
<sequence>MIVLAPVGDPSSSARDDTGRPCVEADPVEERFRGFVQGRGDVHVGASQVVSLRETAAGYEQAFHALAAAKSGAEHYARFRPQEELAALLGQTGRDWAGKLLAPLIEYIPDRCHDPDAKELARTLQFWLMAYNVSAKALKIHRNTLSARLSHIERLLGCDLHQIRTQATLDLALRILHYPRSSSGDHQDSINALLNTAAVRLWAQRQLTPLLTDDAQQSLTTLRAWLASDARLDMTAAALEISVPGTRKRLLRVERLLQRSLLIGPSARYDLWLALRIHDGHDL</sequence>
<evidence type="ECO:0000313" key="4">
    <source>
        <dbReference type="Proteomes" id="UP000584374"/>
    </source>
</evidence>
<dbReference type="Pfam" id="PF13556">
    <property type="entry name" value="HTH_30"/>
    <property type="match status" value="2"/>
</dbReference>
<reference evidence="3 4" key="1">
    <citation type="submission" date="2020-08" db="EMBL/GenBank/DDBJ databases">
        <title>Sequencing the genomes of 1000 actinobacteria strains.</title>
        <authorList>
            <person name="Klenk H.-P."/>
        </authorList>
    </citation>
    <scope>NUCLEOTIDE SEQUENCE [LARGE SCALE GENOMIC DNA]</scope>
    <source>
        <strain evidence="3 4">DSM 45584</strain>
    </source>
</reference>
<feature type="domain" description="PucR C-terminal helix-turn-helix" evidence="2">
    <location>
        <begin position="120"/>
        <end position="175"/>
    </location>
</feature>
<dbReference type="PANTHER" id="PTHR33744">
    <property type="entry name" value="CARBOHYDRATE DIACID REGULATOR"/>
    <property type="match status" value="1"/>
</dbReference>
<dbReference type="Gene3D" id="1.10.10.2840">
    <property type="entry name" value="PucR C-terminal helix-turn-helix domain"/>
    <property type="match status" value="2"/>
</dbReference>
<organism evidence="3 4">
    <name type="scientific">Saccharopolyspora phatthalungensis</name>
    <dbReference type="NCBI Taxonomy" id="664693"/>
    <lineage>
        <taxon>Bacteria</taxon>
        <taxon>Bacillati</taxon>
        <taxon>Actinomycetota</taxon>
        <taxon>Actinomycetes</taxon>
        <taxon>Pseudonocardiales</taxon>
        <taxon>Pseudonocardiaceae</taxon>
        <taxon>Saccharopolyspora</taxon>
    </lineage>
</organism>
<keyword evidence="4" id="KW-1185">Reference proteome</keyword>
<proteinExistence type="predicted"/>
<feature type="region of interest" description="Disordered" evidence="1">
    <location>
        <begin position="1"/>
        <end position="21"/>
    </location>
</feature>
<evidence type="ECO:0000256" key="1">
    <source>
        <dbReference type="SAM" id="MobiDB-lite"/>
    </source>
</evidence>